<keyword evidence="8" id="KW-1185">Reference proteome</keyword>
<evidence type="ECO:0000256" key="2">
    <source>
        <dbReference type="ARBA" id="ARBA00007262"/>
    </source>
</evidence>
<reference evidence="7 8" key="1">
    <citation type="submission" date="2024-02" db="EMBL/GenBank/DDBJ databases">
        <title>Discinaceae phylogenomics.</title>
        <authorList>
            <person name="Dirks A.C."/>
            <person name="James T.Y."/>
        </authorList>
    </citation>
    <scope>NUCLEOTIDE SEQUENCE [LARGE SCALE GENOMIC DNA]</scope>
    <source>
        <strain evidence="7 8">ACD0624</strain>
    </source>
</reference>
<evidence type="ECO:0000313" key="8">
    <source>
        <dbReference type="Proteomes" id="UP001447188"/>
    </source>
</evidence>
<evidence type="ECO:0000256" key="4">
    <source>
        <dbReference type="ARBA" id="ARBA00022989"/>
    </source>
</evidence>
<dbReference type="Gene3D" id="6.10.110.10">
    <property type="match status" value="1"/>
</dbReference>
<evidence type="ECO:0000256" key="3">
    <source>
        <dbReference type="ARBA" id="ARBA00022692"/>
    </source>
</evidence>
<dbReference type="Pfam" id="PF06140">
    <property type="entry name" value="Ifi-6-16"/>
    <property type="match status" value="1"/>
</dbReference>
<accession>A0ABR3G9J9</accession>
<evidence type="ECO:0000256" key="1">
    <source>
        <dbReference type="ARBA" id="ARBA00004141"/>
    </source>
</evidence>
<organism evidence="7 8">
    <name type="scientific">Discina gigas</name>
    <dbReference type="NCBI Taxonomy" id="1032678"/>
    <lineage>
        <taxon>Eukaryota</taxon>
        <taxon>Fungi</taxon>
        <taxon>Dikarya</taxon>
        <taxon>Ascomycota</taxon>
        <taxon>Pezizomycotina</taxon>
        <taxon>Pezizomycetes</taxon>
        <taxon>Pezizales</taxon>
        <taxon>Discinaceae</taxon>
        <taxon>Discina</taxon>
    </lineage>
</organism>
<keyword evidence="5 6" id="KW-0472">Membrane</keyword>
<comment type="subcellular location">
    <subcellularLocation>
        <location evidence="1">Membrane</location>
        <topology evidence="1">Multi-pass membrane protein</topology>
    </subcellularLocation>
</comment>
<comment type="caution">
    <text evidence="7">The sequence shown here is derived from an EMBL/GenBank/DDBJ whole genome shotgun (WGS) entry which is preliminary data.</text>
</comment>
<dbReference type="EMBL" id="JBBBZM010000159">
    <property type="protein sequence ID" value="KAL0632624.1"/>
    <property type="molecule type" value="Genomic_DNA"/>
</dbReference>
<evidence type="ECO:0000256" key="6">
    <source>
        <dbReference type="SAM" id="Phobius"/>
    </source>
</evidence>
<protein>
    <submittedName>
        <fullName evidence="7">Uncharacterized protein</fullName>
    </submittedName>
</protein>
<keyword evidence="3 6" id="KW-0812">Transmembrane</keyword>
<feature type="transmembrane region" description="Helical" evidence="6">
    <location>
        <begin position="93"/>
        <end position="115"/>
    </location>
</feature>
<evidence type="ECO:0000313" key="7">
    <source>
        <dbReference type="EMBL" id="KAL0632624.1"/>
    </source>
</evidence>
<feature type="transmembrane region" description="Helical" evidence="6">
    <location>
        <begin position="20"/>
        <end position="40"/>
    </location>
</feature>
<feature type="non-terminal residue" evidence="7">
    <location>
        <position position="152"/>
    </location>
</feature>
<evidence type="ECO:0000256" key="5">
    <source>
        <dbReference type="ARBA" id="ARBA00023136"/>
    </source>
</evidence>
<gene>
    <name evidence="7" type="ORF">Q9L58_008472</name>
</gene>
<proteinExistence type="inferred from homology"/>
<comment type="similarity">
    <text evidence="2">Belongs to the IFI6/IFI27 family.</text>
</comment>
<dbReference type="InterPro" id="IPR038213">
    <property type="entry name" value="IFI6/IFI27-like_sf"/>
</dbReference>
<dbReference type="Proteomes" id="UP001447188">
    <property type="component" value="Unassembled WGS sequence"/>
</dbReference>
<dbReference type="InterPro" id="IPR009311">
    <property type="entry name" value="IFI6/IFI27-like"/>
</dbReference>
<name>A0ABR3G9J9_9PEZI</name>
<keyword evidence="4 6" id="KW-1133">Transmembrane helix</keyword>
<sequence>MNDQHSLNNQHKLPSHLLFPGAKTALAVFTFTLDGITAAGRALVERAIAHPWLFGITAALIIGGVLFLTLPVIVGFAPIGPVEGSLAALWQSWIGNVVADSLFAIVQSLAMTGVFDTIGEAMIAAGVVGGGIGGRVPGSGASYNVGRGSGMM</sequence>
<feature type="transmembrane region" description="Helical" evidence="6">
    <location>
        <begin position="52"/>
        <end position="73"/>
    </location>
</feature>